<name>J1HJW6_9ACTO</name>
<gene>
    <name evidence="2" type="ORF">HMPREF1317_0987</name>
</gene>
<keyword evidence="3" id="KW-1185">Reference proteome</keyword>
<protein>
    <submittedName>
        <fullName evidence="2">Uncharacterized protein</fullName>
    </submittedName>
</protein>
<organism evidence="2 3">
    <name type="scientific">Schaalia georgiae F0490</name>
    <dbReference type="NCBI Taxonomy" id="1125717"/>
    <lineage>
        <taxon>Bacteria</taxon>
        <taxon>Bacillati</taxon>
        <taxon>Actinomycetota</taxon>
        <taxon>Actinomycetes</taxon>
        <taxon>Actinomycetales</taxon>
        <taxon>Actinomycetaceae</taxon>
        <taxon>Schaalia</taxon>
    </lineage>
</organism>
<dbReference type="Proteomes" id="UP000004578">
    <property type="component" value="Unassembled WGS sequence"/>
</dbReference>
<reference evidence="2 3" key="1">
    <citation type="submission" date="2012-05" db="EMBL/GenBank/DDBJ databases">
        <authorList>
            <person name="Harkins D.M."/>
            <person name="Madupu R."/>
            <person name="Durkin A.S."/>
            <person name="Torralba M."/>
            <person name="Methe B."/>
            <person name="Sutton G.G."/>
            <person name="Nelson K.E."/>
        </authorList>
    </citation>
    <scope>NUCLEOTIDE SEQUENCE [LARGE SCALE GENOMIC DNA]</scope>
    <source>
        <strain evidence="2 3">F0490</strain>
    </source>
</reference>
<feature type="compositionally biased region" description="Polar residues" evidence="1">
    <location>
        <begin position="34"/>
        <end position="43"/>
    </location>
</feature>
<dbReference type="AlphaFoldDB" id="J1HJW6"/>
<proteinExistence type="predicted"/>
<sequence>MTLVIRVPRQQLGIPVPEAVGDGAGGGRVPRPTTPSTGSRRWA</sequence>
<dbReference type="EMBL" id="AKFS01000143">
    <property type="protein sequence ID" value="EJF46200.1"/>
    <property type="molecule type" value="Genomic_DNA"/>
</dbReference>
<feature type="region of interest" description="Disordered" evidence="1">
    <location>
        <begin position="16"/>
        <end position="43"/>
    </location>
</feature>
<accession>J1HJW6</accession>
<evidence type="ECO:0000313" key="2">
    <source>
        <dbReference type="EMBL" id="EJF46200.1"/>
    </source>
</evidence>
<comment type="caution">
    <text evidence="2">The sequence shown here is derived from an EMBL/GenBank/DDBJ whole genome shotgun (WGS) entry which is preliminary data.</text>
</comment>
<evidence type="ECO:0000256" key="1">
    <source>
        <dbReference type="SAM" id="MobiDB-lite"/>
    </source>
</evidence>
<evidence type="ECO:0000313" key="3">
    <source>
        <dbReference type="Proteomes" id="UP000004578"/>
    </source>
</evidence>